<accession>A0A3D9ZVM5</accession>
<keyword evidence="2" id="KW-1185">Reference proteome</keyword>
<organism evidence="1 2">
    <name type="scientific">Asanoa ferruginea</name>
    <dbReference type="NCBI Taxonomy" id="53367"/>
    <lineage>
        <taxon>Bacteria</taxon>
        <taxon>Bacillati</taxon>
        <taxon>Actinomycetota</taxon>
        <taxon>Actinomycetes</taxon>
        <taxon>Micromonosporales</taxon>
        <taxon>Micromonosporaceae</taxon>
        <taxon>Asanoa</taxon>
    </lineage>
</organism>
<evidence type="ECO:0000313" key="1">
    <source>
        <dbReference type="EMBL" id="REG01020.1"/>
    </source>
</evidence>
<dbReference type="AlphaFoldDB" id="A0A3D9ZVM5"/>
<reference evidence="1 2" key="1">
    <citation type="submission" date="2018-08" db="EMBL/GenBank/DDBJ databases">
        <title>Sequencing the genomes of 1000 actinobacteria strains.</title>
        <authorList>
            <person name="Klenk H.-P."/>
        </authorList>
    </citation>
    <scope>NUCLEOTIDE SEQUENCE [LARGE SCALE GENOMIC DNA]</scope>
    <source>
        <strain evidence="1 2">DSM 44099</strain>
    </source>
</reference>
<evidence type="ECO:0000313" key="2">
    <source>
        <dbReference type="Proteomes" id="UP000256913"/>
    </source>
</evidence>
<dbReference type="Proteomes" id="UP000256913">
    <property type="component" value="Unassembled WGS sequence"/>
</dbReference>
<sequence>MDSWHPARMTSHTSPATAAVMLAAVSLSLAGCGISDDQADPTWTVGAASTPALETGAPQLATKRLRVASLMKTAGCKGKVIGTQLYSYETGRCQLAGGEVTLAVFDTAENRTAWVDAGAAFGGTAVTGKGWAAVTDAPDTAAALAEKLDGKVGNQ</sequence>
<comment type="caution">
    <text evidence="1">The sequence shown here is derived from an EMBL/GenBank/DDBJ whole genome shotgun (WGS) entry which is preliminary data.</text>
</comment>
<dbReference type="EMBL" id="QUMQ01000001">
    <property type="protein sequence ID" value="REG01020.1"/>
    <property type="molecule type" value="Genomic_DNA"/>
</dbReference>
<gene>
    <name evidence="1" type="ORF">DFJ67_7091</name>
</gene>
<name>A0A3D9ZVM5_9ACTN</name>
<protein>
    <submittedName>
        <fullName evidence="1">Uncharacterized protein</fullName>
    </submittedName>
</protein>
<proteinExistence type="predicted"/>